<keyword evidence="4" id="KW-1185">Reference proteome</keyword>
<dbReference type="CDD" id="cd03139">
    <property type="entry name" value="GATase1_PfpI_2"/>
    <property type="match status" value="1"/>
</dbReference>
<accession>A0A9P9F163</accession>
<dbReference type="AlphaFoldDB" id="A0A9P9F163"/>
<dbReference type="Proteomes" id="UP000717696">
    <property type="component" value="Unassembled WGS sequence"/>
</dbReference>
<organism evidence="3 4">
    <name type="scientific">Dactylonectria estremocensis</name>
    <dbReference type="NCBI Taxonomy" id="1079267"/>
    <lineage>
        <taxon>Eukaryota</taxon>
        <taxon>Fungi</taxon>
        <taxon>Dikarya</taxon>
        <taxon>Ascomycota</taxon>
        <taxon>Pezizomycotina</taxon>
        <taxon>Sordariomycetes</taxon>
        <taxon>Hypocreomycetidae</taxon>
        <taxon>Hypocreales</taxon>
        <taxon>Nectriaceae</taxon>
        <taxon>Dactylonectria</taxon>
    </lineage>
</organism>
<protein>
    <submittedName>
        <fullName evidence="3">DJ-1/PfpI family protein</fullName>
    </submittedName>
</protein>
<evidence type="ECO:0000259" key="2">
    <source>
        <dbReference type="Pfam" id="PF01965"/>
    </source>
</evidence>
<name>A0A9P9F163_9HYPO</name>
<dbReference type="Pfam" id="PF01965">
    <property type="entry name" value="DJ-1_PfpI"/>
    <property type="match status" value="1"/>
</dbReference>
<feature type="region of interest" description="Disordered" evidence="1">
    <location>
        <begin position="1"/>
        <end position="34"/>
    </location>
</feature>
<dbReference type="OrthoDB" id="543156at2759"/>
<feature type="domain" description="DJ-1/PfpI" evidence="2">
    <location>
        <begin position="41"/>
        <end position="216"/>
    </location>
</feature>
<evidence type="ECO:0000313" key="3">
    <source>
        <dbReference type="EMBL" id="KAH7149909.1"/>
    </source>
</evidence>
<proteinExistence type="predicted"/>
<dbReference type="InterPro" id="IPR052158">
    <property type="entry name" value="INH-QAR"/>
</dbReference>
<dbReference type="PANTHER" id="PTHR43130:SF15">
    <property type="entry name" value="THIJ_PFPI FAMILY PROTEIN (AFU_ORTHOLOGUE AFUA_5G14240)"/>
    <property type="match status" value="1"/>
</dbReference>
<feature type="compositionally biased region" description="Low complexity" evidence="1">
    <location>
        <begin position="15"/>
        <end position="33"/>
    </location>
</feature>
<comment type="caution">
    <text evidence="3">The sequence shown here is derived from an EMBL/GenBank/DDBJ whole genome shotgun (WGS) entry which is preliminary data.</text>
</comment>
<evidence type="ECO:0000256" key="1">
    <source>
        <dbReference type="SAM" id="MobiDB-lite"/>
    </source>
</evidence>
<dbReference type="Gene3D" id="3.40.50.880">
    <property type="match status" value="1"/>
</dbReference>
<reference evidence="3" key="1">
    <citation type="journal article" date="2021" name="Nat. Commun.">
        <title>Genetic determinants of endophytism in the Arabidopsis root mycobiome.</title>
        <authorList>
            <person name="Mesny F."/>
            <person name="Miyauchi S."/>
            <person name="Thiergart T."/>
            <person name="Pickel B."/>
            <person name="Atanasova L."/>
            <person name="Karlsson M."/>
            <person name="Huettel B."/>
            <person name="Barry K.W."/>
            <person name="Haridas S."/>
            <person name="Chen C."/>
            <person name="Bauer D."/>
            <person name="Andreopoulos W."/>
            <person name="Pangilinan J."/>
            <person name="LaButti K."/>
            <person name="Riley R."/>
            <person name="Lipzen A."/>
            <person name="Clum A."/>
            <person name="Drula E."/>
            <person name="Henrissat B."/>
            <person name="Kohler A."/>
            <person name="Grigoriev I.V."/>
            <person name="Martin F.M."/>
            <person name="Hacquard S."/>
        </authorList>
    </citation>
    <scope>NUCLEOTIDE SEQUENCE</scope>
    <source>
        <strain evidence="3">MPI-CAGE-AT-0021</strain>
    </source>
</reference>
<gene>
    <name evidence="3" type="ORF">B0J13DRAFT_583335</name>
</gene>
<dbReference type="PANTHER" id="PTHR43130">
    <property type="entry name" value="ARAC-FAMILY TRANSCRIPTIONAL REGULATOR"/>
    <property type="match status" value="1"/>
</dbReference>
<dbReference type="EMBL" id="JAGMUU010000006">
    <property type="protein sequence ID" value="KAH7149909.1"/>
    <property type="molecule type" value="Genomic_DNA"/>
</dbReference>
<evidence type="ECO:0000313" key="4">
    <source>
        <dbReference type="Proteomes" id="UP000717696"/>
    </source>
</evidence>
<dbReference type="InterPro" id="IPR029062">
    <property type="entry name" value="Class_I_gatase-like"/>
</dbReference>
<dbReference type="SUPFAM" id="SSF52317">
    <property type="entry name" value="Class I glutamine amidotransferase-like"/>
    <property type="match status" value="1"/>
</dbReference>
<sequence>MVTLATRSVTDEASDSTSGTFSASSSSPTSTSTDPPKNFGIVVFQAFELLDVFGPLEALGMLAKLYQLNLHIIAESLDLVSTQPKSASMNALNSSFFPQIQPTHTWATAPDDIDVLIIPGGLGTRSPNLTDLIEYVKTTYPKLQYLISICTGASIAAKAGVLDGRRATTNKASWASTIASSSKVEWVTHARWVVDGNVWTSSGISAGIDATLAFIENIYGSDNATHIANMMEYERHTNSTWDPFADLYGLE</sequence>
<dbReference type="InterPro" id="IPR002818">
    <property type="entry name" value="DJ-1/PfpI"/>
</dbReference>